<name>A0ABW0WT49_STRNO</name>
<dbReference type="InterPro" id="IPR015421">
    <property type="entry name" value="PyrdxlP-dep_Trfase_major"/>
</dbReference>
<evidence type="ECO:0000313" key="8">
    <source>
        <dbReference type="EMBL" id="MFC5660692.1"/>
    </source>
</evidence>
<evidence type="ECO:0000256" key="5">
    <source>
        <dbReference type="ARBA" id="ARBA00023239"/>
    </source>
</evidence>
<evidence type="ECO:0000256" key="2">
    <source>
        <dbReference type="ARBA" id="ARBA00009533"/>
    </source>
</evidence>
<keyword evidence="9" id="KW-1185">Reference proteome</keyword>
<feature type="region of interest" description="Disordered" evidence="7">
    <location>
        <begin position="573"/>
        <end position="594"/>
    </location>
</feature>
<organism evidence="8 9">
    <name type="scientific">Streptomyces nogalater</name>
    <dbReference type="NCBI Taxonomy" id="38314"/>
    <lineage>
        <taxon>Bacteria</taxon>
        <taxon>Bacillati</taxon>
        <taxon>Actinomycetota</taxon>
        <taxon>Actinomycetes</taxon>
        <taxon>Kitasatosporales</taxon>
        <taxon>Streptomycetaceae</taxon>
        <taxon>Streptomyces</taxon>
    </lineage>
</organism>
<comment type="cofactor">
    <cofactor evidence="1 6">
        <name>pyridoxal 5'-phosphate</name>
        <dbReference type="ChEBI" id="CHEBI:597326"/>
    </cofactor>
</comment>
<comment type="similarity">
    <text evidence="2 6">Belongs to the group II decarboxylase family.</text>
</comment>
<dbReference type="PROSITE" id="PS00392">
    <property type="entry name" value="DDC_GAD_HDC_YDC"/>
    <property type="match status" value="1"/>
</dbReference>
<keyword evidence="5 6" id="KW-0456">Lyase</keyword>
<dbReference type="Proteomes" id="UP001596065">
    <property type="component" value="Unassembled WGS sequence"/>
</dbReference>
<evidence type="ECO:0000256" key="6">
    <source>
        <dbReference type="RuleBase" id="RU000382"/>
    </source>
</evidence>
<evidence type="ECO:0000256" key="1">
    <source>
        <dbReference type="ARBA" id="ARBA00001933"/>
    </source>
</evidence>
<evidence type="ECO:0000256" key="7">
    <source>
        <dbReference type="SAM" id="MobiDB-lite"/>
    </source>
</evidence>
<dbReference type="Pfam" id="PF00282">
    <property type="entry name" value="Pyridoxal_deC"/>
    <property type="match status" value="1"/>
</dbReference>
<protein>
    <submittedName>
        <fullName evidence="8">Pyridoxal-dependent decarboxylase</fullName>
    </submittedName>
</protein>
<dbReference type="PANTHER" id="PTHR46101:SF18">
    <property type="entry name" value="HISTIDINE DECARBOXYLASE"/>
    <property type="match status" value="1"/>
</dbReference>
<sequence>MSTSSASSGPDLPFGPEDTPWQKAFSRLRAVDGVPRVTAPSSDPREVYMDIPEIPFSKVQIPPDGMDEQQYAEAESLFRRYVDAQTRNFAGYQVTSDLDYQHLSHYLNRHLNNVGDPYESSSYTLNSKVLERAVLDYFASLWNAKWPHDASDPETYWGYVLTMGSSEGNLYGLWNARDYLSGKLLRRQHREAGGDKASVVYTQALRHEGQSPHAYEPVAFFSQDTHYSLTKAVRVLGIDTFHSIGSSRYPDENPLGPGTPWPTEVPSVDGAIDVDKLASLVRFFASKGYPILVSLNYGSTFKGAYDDVPAVAQAVRDICTEYGLDRRRVYHDRSKDSDFDERSGFWIHIDAALGAGYAPYLQMARDAGMVEEAPPVFDFRLPEVHSLTMSGHKWMGTPWACGVYMTRTGLQMTPPKSSEYIGAADTTFAGSRNGFSSLLLWDYLSRHSYDDLVRLAADCDRLAGYAHDRLLTLQDKLGMDLWVARSPQSLTVRFRQPCADIVRKYSLSCETVYEDNEQRTYVHLYAVPHLTRELVDELVRDLRQPGAFTNAGALEGEAWAGVIDALGRPDPDGTYAGALSAPASGPRSEDGGGS</sequence>
<keyword evidence="3" id="KW-0210">Decarboxylase</keyword>
<evidence type="ECO:0000256" key="3">
    <source>
        <dbReference type="ARBA" id="ARBA00022793"/>
    </source>
</evidence>
<dbReference type="InterPro" id="IPR015424">
    <property type="entry name" value="PyrdxlP-dep_Trfase"/>
</dbReference>
<dbReference type="Gene3D" id="3.40.640.10">
    <property type="entry name" value="Type I PLP-dependent aspartate aminotransferase-like (Major domain)"/>
    <property type="match status" value="1"/>
</dbReference>
<dbReference type="EMBL" id="JBHSOE010000110">
    <property type="protein sequence ID" value="MFC5660692.1"/>
    <property type="molecule type" value="Genomic_DNA"/>
</dbReference>
<dbReference type="InterPro" id="IPR051151">
    <property type="entry name" value="Group_II_Decarboxylase"/>
</dbReference>
<evidence type="ECO:0000313" key="9">
    <source>
        <dbReference type="Proteomes" id="UP001596065"/>
    </source>
</evidence>
<dbReference type="InterPro" id="IPR002129">
    <property type="entry name" value="PyrdxlP-dep_de-COase"/>
</dbReference>
<dbReference type="PANTHER" id="PTHR46101">
    <property type="match status" value="1"/>
</dbReference>
<accession>A0ABW0WT49</accession>
<evidence type="ECO:0000256" key="4">
    <source>
        <dbReference type="ARBA" id="ARBA00022898"/>
    </source>
</evidence>
<dbReference type="RefSeq" id="WP_344352560.1">
    <property type="nucleotide sequence ID" value="NZ_BAAASM010000064.1"/>
</dbReference>
<keyword evidence="4 6" id="KW-0663">Pyridoxal phosphate</keyword>
<dbReference type="InterPro" id="IPR021115">
    <property type="entry name" value="Pyridoxal-P_BS"/>
</dbReference>
<comment type="caution">
    <text evidence="8">The sequence shown here is derived from an EMBL/GenBank/DDBJ whole genome shotgun (WGS) entry which is preliminary data.</text>
</comment>
<gene>
    <name evidence="8" type="ORF">ACFP3J_35185</name>
</gene>
<feature type="region of interest" description="Disordered" evidence="7">
    <location>
        <begin position="1"/>
        <end position="20"/>
    </location>
</feature>
<reference evidence="9" key="1">
    <citation type="journal article" date="2019" name="Int. J. Syst. Evol. Microbiol.">
        <title>The Global Catalogue of Microorganisms (GCM) 10K type strain sequencing project: providing services to taxonomists for standard genome sequencing and annotation.</title>
        <authorList>
            <consortium name="The Broad Institute Genomics Platform"/>
            <consortium name="The Broad Institute Genome Sequencing Center for Infectious Disease"/>
            <person name="Wu L."/>
            <person name="Ma J."/>
        </authorList>
    </citation>
    <scope>NUCLEOTIDE SEQUENCE [LARGE SCALE GENOMIC DNA]</scope>
    <source>
        <strain evidence="9">KCTC 5701</strain>
    </source>
</reference>
<proteinExistence type="inferred from homology"/>
<dbReference type="SUPFAM" id="SSF53383">
    <property type="entry name" value="PLP-dependent transferases"/>
    <property type="match status" value="1"/>
</dbReference>